<sequence>MLMLVNRLPEHHVLSAKDMGLVLCLCSF</sequence>
<dbReference type="AlphaFoldDB" id="A0A0A8YKY3"/>
<accession>A0A0A8YKY3</accession>
<proteinExistence type="predicted"/>
<protein>
    <submittedName>
        <fullName evidence="1">Uncharacterized protein</fullName>
    </submittedName>
</protein>
<dbReference type="EMBL" id="GBRH01274798">
    <property type="protein sequence ID" value="JAD23097.1"/>
    <property type="molecule type" value="Transcribed_RNA"/>
</dbReference>
<reference evidence="1" key="2">
    <citation type="journal article" date="2015" name="Data Brief">
        <title>Shoot transcriptome of the giant reed, Arundo donax.</title>
        <authorList>
            <person name="Barrero R.A."/>
            <person name="Guerrero F.D."/>
            <person name="Moolhuijzen P."/>
            <person name="Goolsby J.A."/>
            <person name="Tidwell J."/>
            <person name="Bellgard S.E."/>
            <person name="Bellgard M.I."/>
        </authorList>
    </citation>
    <scope>NUCLEOTIDE SEQUENCE</scope>
    <source>
        <tissue evidence="1">Shoot tissue taken approximately 20 cm above the soil surface</tissue>
    </source>
</reference>
<organism evidence="1">
    <name type="scientific">Arundo donax</name>
    <name type="common">Giant reed</name>
    <name type="synonym">Donax arundinaceus</name>
    <dbReference type="NCBI Taxonomy" id="35708"/>
    <lineage>
        <taxon>Eukaryota</taxon>
        <taxon>Viridiplantae</taxon>
        <taxon>Streptophyta</taxon>
        <taxon>Embryophyta</taxon>
        <taxon>Tracheophyta</taxon>
        <taxon>Spermatophyta</taxon>
        <taxon>Magnoliopsida</taxon>
        <taxon>Liliopsida</taxon>
        <taxon>Poales</taxon>
        <taxon>Poaceae</taxon>
        <taxon>PACMAD clade</taxon>
        <taxon>Arundinoideae</taxon>
        <taxon>Arundineae</taxon>
        <taxon>Arundo</taxon>
    </lineage>
</organism>
<name>A0A0A8YKY3_ARUDO</name>
<evidence type="ECO:0000313" key="1">
    <source>
        <dbReference type="EMBL" id="JAD23097.1"/>
    </source>
</evidence>
<reference evidence="1" key="1">
    <citation type="submission" date="2014-09" db="EMBL/GenBank/DDBJ databases">
        <authorList>
            <person name="Magalhaes I.L.F."/>
            <person name="Oliveira U."/>
            <person name="Santos F.R."/>
            <person name="Vidigal T.H.D.A."/>
            <person name="Brescovit A.D."/>
            <person name="Santos A.J."/>
        </authorList>
    </citation>
    <scope>NUCLEOTIDE SEQUENCE</scope>
    <source>
        <tissue evidence="1">Shoot tissue taken approximately 20 cm above the soil surface</tissue>
    </source>
</reference>